<dbReference type="Pfam" id="PF00498">
    <property type="entry name" value="FHA"/>
    <property type="match status" value="1"/>
</dbReference>
<organism evidence="4 5">
    <name type="scientific">Geodermatophilus poikilotrophus</name>
    <dbReference type="NCBI Taxonomy" id="1333667"/>
    <lineage>
        <taxon>Bacteria</taxon>
        <taxon>Bacillati</taxon>
        <taxon>Actinomycetota</taxon>
        <taxon>Actinomycetes</taxon>
        <taxon>Geodermatophilales</taxon>
        <taxon>Geodermatophilaceae</taxon>
        <taxon>Geodermatophilus</taxon>
    </lineage>
</organism>
<dbReference type="OrthoDB" id="5192484at2"/>
<dbReference type="SUPFAM" id="SSF49879">
    <property type="entry name" value="SMAD/FHA domain"/>
    <property type="match status" value="1"/>
</dbReference>
<dbReference type="PROSITE" id="PS50006">
    <property type="entry name" value="FHA_DOMAIN"/>
    <property type="match status" value="1"/>
</dbReference>
<evidence type="ECO:0000313" key="5">
    <source>
        <dbReference type="Proteomes" id="UP000198507"/>
    </source>
</evidence>
<gene>
    <name evidence="4" type="ORF">SAMN04488546_1371</name>
</gene>
<accession>A0A1I0BMI6</accession>
<dbReference type="Proteomes" id="UP000198507">
    <property type="component" value="Unassembled WGS sequence"/>
</dbReference>
<feature type="compositionally biased region" description="Basic and acidic residues" evidence="2">
    <location>
        <begin position="189"/>
        <end position="199"/>
    </location>
</feature>
<dbReference type="AlphaFoldDB" id="A0A1I0BMI6"/>
<keyword evidence="5" id="KW-1185">Reference proteome</keyword>
<reference evidence="5" key="1">
    <citation type="submission" date="2016-10" db="EMBL/GenBank/DDBJ databases">
        <authorList>
            <person name="Varghese N."/>
            <person name="Submissions S."/>
        </authorList>
    </citation>
    <scope>NUCLEOTIDE SEQUENCE [LARGE SCALE GENOMIC DNA]</scope>
    <source>
        <strain evidence="5">DSM 44209</strain>
    </source>
</reference>
<feature type="compositionally biased region" description="Low complexity" evidence="2">
    <location>
        <begin position="178"/>
        <end position="188"/>
    </location>
</feature>
<keyword evidence="1" id="KW-0597">Phosphoprotein</keyword>
<dbReference type="InterPro" id="IPR008984">
    <property type="entry name" value="SMAD_FHA_dom_sf"/>
</dbReference>
<evidence type="ECO:0000259" key="3">
    <source>
        <dbReference type="PROSITE" id="PS50006"/>
    </source>
</evidence>
<feature type="region of interest" description="Disordered" evidence="2">
    <location>
        <begin position="178"/>
        <end position="250"/>
    </location>
</feature>
<dbReference type="RefSeq" id="WP_091440999.1">
    <property type="nucleotide sequence ID" value="NZ_FOIE01000002.1"/>
</dbReference>
<sequence length="377" mass="38151">MGDERVRVGVEAGAGLVARFGEAVVLVAPDTAADDVPTGELLHLVETAASQAGPPGAAVAAGLAAWISGRTPADSPAFGLVAPVDDGVVVFLRGAVWAELVGSGATRQLSGRQALTWVDQVVPLPFDRVSIGSEAEGPVRVHPRSDLRAGVVPARGFVLTPSGGSPAAAEEIGSAAAGRVGTAEAAEAGSERVDPRDRTTTTQTLTPGPSPAPSADRVTPVAPAGARAEPAEPGRQDAATAGAPLEDQPADTGATVLAAPPVGALVSEGGPTVLLDRDYVLGREPHNDPSVQAASASPVVLHDPENLISRVHAYVSVAAGSVYVRDAPSVSGTYVAAPGAEDWTRVDPEPTRILPGWSLRVGKRVFVFQSTGATRHG</sequence>
<evidence type="ECO:0000256" key="1">
    <source>
        <dbReference type="ARBA" id="ARBA00022553"/>
    </source>
</evidence>
<dbReference type="CDD" id="cd00060">
    <property type="entry name" value="FHA"/>
    <property type="match status" value="1"/>
</dbReference>
<evidence type="ECO:0000256" key="2">
    <source>
        <dbReference type="SAM" id="MobiDB-lite"/>
    </source>
</evidence>
<proteinExistence type="predicted"/>
<name>A0A1I0BMI6_9ACTN</name>
<evidence type="ECO:0000313" key="4">
    <source>
        <dbReference type="EMBL" id="SET08242.1"/>
    </source>
</evidence>
<dbReference type="Gene3D" id="2.60.200.20">
    <property type="match status" value="1"/>
</dbReference>
<dbReference type="InterPro" id="IPR000253">
    <property type="entry name" value="FHA_dom"/>
</dbReference>
<dbReference type="EMBL" id="FOIE01000002">
    <property type="protein sequence ID" value="SET08242.1"/>
    <property type="molecule type" value="Genomic_DNA"/>
</dbReference>
<feature type="domain" description="FHA" evidence="3">
    <location>
        <begin position="279"/>
        <end position="335"/>
    </location>
</feature>
<protein>
    <submittedName>
        <fullName evidence="4">FHA domain-containing protein</fullName>
    </submittedName>
</protein>